<name>A0ABR1PAR4_DIAER</name>
<sequence>MAHQGADPAAYPHAYLVTAARFLGYHFNPASFWYLYSGDNSLAALVVEVNNTFDERRMYFLTPTEAEHGGRIEDSQGAARADANRSSTPAVFKREWTKDFHVSPFNSRKGSYSIQAFDPLKSVAEGRELLDSTITLKSSKGHGKIVARLVSTGQPIDPSTMTIAQKWHFLLSWWWVGFVTFPRIVKEAARLWFERKLHVWYRPEPLKESMGRNADSAERKLELMFRKYLRSLVEQCQAPIAVKYVPCGLADSGRELMLSPAAKDKHDADVDEMEFKVLTPVFYTRFVFYAHDLEALFSELRESCTIWVSRPDLLPKILFKKPAPVLAARNPMDFVYYEAIRYMRRRLNAIVRPLTSSQTLQQASPTTAVDIRDFRISSMDAFMLQQEDTDMRKRYSSLVLKMLVADRLAFGNLLLVDTALIVIRTWLAWTVTFACEGKTRMFGLAAALWICGYE</sequence>
<accession>A0ABR1PAR4</accession>
<reference evidence="1 2" key="1">
    <citation type="submission" date="2024-02" db="EMBL/GenBank/DDBJ databases">
        <title>De novo assembly and annotation of 12 fungi associated with fruit tree decline syndrome in Ontario, Canada.</title>
        <authorList>
            <person name="Sulman M."/>
            <person name="Ellouze W."/>
            <person name="Ilyukhin E."/>
        </authorList>
    </citation>
    <scope>NUCLEOTIDE SEQUENCE [LARGE SCALE GENOMIC DNA]</scope>
    <source>
        <strain evidence="1 2">M169</strain>
    </source>
</reference>
<keyword evidence="2" id="KW-1185">Reference proteome</keyword>
<dbReference type="InterPro" id="IPR010775">
    <property type="entry name" value="DUF1365"/>
</dbReference>
<dbReference type="PANTHER" id="PTHR33973">
    <property type="entry name" value="OS07G0153300 PROTEIN"/>
    <property type="match status" value="1"/>
</dbReference>
<dbReference type="EMBL" id="JAKNSF020000024">
    <property type="protein sequence ID" value="KAK7730922.1"/>
    <property type="molecule type" value="Genomic_DNA"/>
</dbReference>
<evidence type="ECO:0000313" key="2">
    <source>
        <dbReference type="Proteomes" id="UP001430848"/>
    </source>
</evidence>
<proteinExistence type="predicted"/>
<comment type="caution">
    <text evidence="1">The sequence shown here is derived from an EMBL/GenBank/DDBJ whole genome shotgun (WGS) entry which is preliminary data.</text>
</comment>
<evidence type="ECO:0008006" key="3">
    <source>
        <dbReference type="Google" id="ProtNLM"/>
    </source>
</evidence>
<evidence type="ECO:0000313" key="1">
    <source>
        <dbReference type="EMBL" id="KAK7730922.1"/>
    </source>
</evidence>
<dbReference type="Pfam" id="PF07103">
    <property type="entry name" value="DUF1365"/>
    <property type="match status" value="1"/>
</dbReference>
<dbReference type="Proteomes" id="UP001430848">
    <property type="component" value="Unassembled WGS sequence"/>
</dbReference>
<gene>
    <name evidence="1" type="ORF">SLS63_005592</name>
</gene>
<dbReference type="PANTHER" id="PTHR33973:SF4">
    <property type="entry name" value="OS07G0153300 PROTEIN"/>
    <property type="match status" value="1"/>
</dbReference>
<organism evidence="1 2">
    <name type="scientific">Diaporthe eres</name>
    <name type="common">Phomopsis oblonga</name>
    <dbReference type="NCBI Taxonomy" id="83184"/>
    <lineage>
        <taxon>Eukaryota</taxon>
        <taxon>Fungi</taxon>
        <taxon>Dikarya</taxon>
        <taxon>Ascomycota</taxon>
        <taxon>Pezizomycotina</taxon>
        <taxon>Sordariomycetes</taxon>
        <taxon>Sordariomycetidae</taxon>
        <taxon>Diaporthales</taxon>
        <taxon>Diaporthaceae</taxon>
        <taxon>Diaporthe</taxon>
        <taxon>Diaporthe eres species complex</taxon>
    </lineage>
</organism>
<protein>
    <recommendedName>
        <fullName evidence="3">Cyclopropane-fatty-acyl-phospholipid synthase</fullName>
    </recommendedName>
</protein>